<dbReference type="CDD" id="cd01428">
    <property type="entry name" value="ADK"/>
    <property type="match status" value="2"/>
</dbReference>
<proteinExistence type="inferred from homology"/>
<dbReference type="Gene3D" id="1.20.890.10">
    <property type="entry name" value="cAMP-dependent protein kinase regulatory subunit, dimerization-anchoring domain"/>
    <property type="match status" value="1"/>
</dbReference>
<comment type="similarity">
    <text evidence="1 5">Belongs to the adenylate kinase family.</text>
</comment>
<dbReference type="GO" id="GO:0005737">
    <property type="term" value="C:cytoplasm"/>
    <property type="evidence" value="ECO:0000318"/>
    <property type="project" value="GO_Central"/>
</dbReference>
<keyword evidence="3" id="KW-0547">Nucleotide-binding</keyword>
<evidence type="ECO:0000256" key="2">
    <source>
        <dbReference type="ARBA" id="ARBA00022679"/>
    </source>
</evidence>
<dbReference type="HOGENOM" id="CLU_044905_0_0_1"/>
<dbReference type="SUPFAM" id="SSF57774">
    <property type="entry name" value="Microbial and mitochondrial ADK, insert 'zinc finger' domain"/>
    <property type="match status" value="2"/>
</dbReference>
<keyword evidence="2 5" id="KW-0808">Transferase</keyword>
<name>B3RNF9_TRIAD</name>
<organism evidence="6 7">
    <name type="scientific">Trichoplax adhaerens</name>
    <name type="common">Trichoplax reptans</name>
    <dbReference type="NCBI Taxonomy" id="10228"/>
    <lineage>
        <taxon>Eukaryota</taxon>
        <taxon>Metazoa</taxon>
        <taxon>Placozoa</taxon>
        <taxon>Uniplacotomia</taxon>
        <taxon>Trichoplacea</taxon>
        <taxon>Trichoplacidae</taxon>
        <taxon>Trichoplax</taxon>
    </lineage>
</organism>
<dbReference type="FunCoup" id="B3RNF9">
    <property type="interactions" value="230"/>
</dbReference>
<dbReference type="PhylomeDB" id="B3RNF9"/>
<dbReference type="PANTHER" id="PTHR23359">
    <property type="entry name" value="NUCLEOTIDE KINASE"/>
    <property type="match status" value="1"/>
</dbReference>
<dbReference type="Pfam" id="PF00406">
    <property type="entry name" value="ADK"/>
    <property type="match status" value="2"/>
</dbReference>
<dbReference type="InterPro" id="IPR036193">
    <property type="entry name" value="ADK_active_lid_dom_sf"/>
</dbReference>
<dbReference type="Proteomes" id="UP000009022">
    <property type="component" value="Unassembled WGS sequence"/>
</dbReference>
<dbReference type="CTD" id="6751064"/>
<evidence type="ECO:0000313" key="6">
    <source>
        <dbReference type="EMBL" id="EDV27446.1"/>
    </source>
</evidence>
<dbReference type="HAMAP" id="MF_00235">
    <property type="entry name" value="Adenylate_kinase_Adk"/>
    <property type="match status" value="1"/>
</dbReference>
<dbReference type="EMBL" id="DS985242">
    <property type="protein sequence ID" value="EDV27446.1"/>
    <property type="molecule type" value="Genomic_DNA"/>
</dbReference>
<dbReference type="SUPFAM" id="SSF47391">
    <property type="entry name" value="Dimerization-anchoring domain of cAMP-dependent PK regulatory subunit"/>
    <property type="match status" value="1"/>
</dbReference>
<dbReference type="GO" id="GO:0005524">
    <property type="term" value="F:ATP binding"/>
    <property type="evidence" value="ECO:0007669"/>
    <property type="project" value="InterPro"/>
</dbReference>
<keyword evidence="4 5" id="KW-0418">Kinase</keyword>
<evidence type="ECO:0008006" key="8">
    <source>
        <dbReference type="Google" id="ProtNLM"/>
    </source>
</evidence>
<dbReference type="OMA" id="DCIRRGW"/>
<dbReference type="CDD" id="cd22979">
    <property type="entry name" value="DD_AK8"/>
    <property type="match status" value="1"/>
</dbReference>
<sequence>MDATKRPLQIPPGFSTYAEKHGIFQLLERLLQKIIITQPDDPLAFMTDFLKQDNDDVHKIVVQGPPVSGKRQIAIEYLHENQHIPSNILVPILEDRLRMLDCQNKASFYLLKYRGWLLEGFPQNREQALAMQVAGIMPKHFVLLDAPDAVLVERCLGKRIDPITGDVYHILFYPPDDALVADRLEQQQNYNTDDVSSRLAIFQRHIDGIIECYNKVSKKINADQPIGDVFAQVLSFLCTKSKSNSPFTPRVVLLGPTGSGKSTQADLLSKKYQLINVCVDSLVKEAIVKQSKAGNGIKLYLDRGVAAPDALMFQLVKERLCQLDCIKKGWVLHGYPRTREQAVRMAEIGLEPNRVFALDIPTDSILERLSLRGTDPITGARYHMHYNPPRTNEIASRLRTHPDDTEDAIMKRLSAYQIFIDDICEFYGNTIKHINADQDPHTIFESLEAGIVSPLPVRPDTPF</sequence>
<dbReference type="OrthoDB" id="522106at2759"/>
<reference evidence="6 7" key="1">
    <citation type="journal article" date="2008" name="Nature">
        <title>The Trichoplax genome and the nature of placozoans.</title>
        <authorList>
            <person name="Srivastava M."/>
            <person name="Begovic E."/>
            <person name="Chapman J."/>
            <person name="Putnam N.H."/>
            <person name="Hellsten U."/>
            <person name="Kawashima T."/>
            <person name="Kuo A."/>
            <person name="Mitros T."/>
            <person name="Salamov A."/>
            <person name="Carpenter M.L."/>
            <person name="Signorovitch A.Y."/>
            <person name="Moreno M.A."/>
            <person name="Kamm K."/>
            <person name="Grimwood J."/>
            <person name="Schmutz J."/>
            <person name="Shapiro H."/>
            <person name="Grigoriev I.V."/>
            <person name="Buss L.W."/>
            <person name="Schierwater B."/>
            <person name="Dellaporta S.L."/>
            <person name="Rokhsar D.S."/>
        </authorList>
    </citation>
    <scope>NUCLEOTIDE SEQUENCE [LARGE SCALE GENOMIC DNA]</scope>
    <source>
        <strain evidence="6 7">Grell-BS-1999</strain>
    </source>
</reference>
<dbReference type="RefSeq" id="XP_002109280.1">
    <property type="nucleotide sequence ID" value="XM_002109244.1"/>
</dbReference>
<dbReference type="InParanoid" id="B3RNF9"/>
<dbReference type="InterPro" id="IPR027417">
    <property type="entry name" value="P-loop_NTPase"/>
</dbReference>
<evidence type="ECO:0000313" key="7">
    <source>
        <dbReference type="Proteomes" id="UP000009022"/>
    </source>
</evidence>
<dbReference type="GO" id="GO:0004017">
    <property type="term" value="F:AMP kinase activity"/>
    <property type="evidence" value="ECO:0000318"/>
    <property type="project" value="GO_Central"/>
</dbReference>
<protein>
    <recommendedName>
        <fullName evidence="8">Adenylate kinase</fullName>
    </recommendedName>
</protein>
<evidence type="ECO:0000256" key="3">
    <source>
        <dbReference type="ARBA" id="ARBA00022741"/>
    </source>
</evidence>
<gene>
    <name evidence="6" type="ORF">TRIADDRAFT_53152</name>
</gene>
<keyword evidence="7" id="KW-1185">Reference proteome</keyword>
<accession>B3RNF9</accession>
<dbReference type="SUPFAM" id="SSF52540">
    <property type="entry name" value="P-loop containing nucleoside triphosphate hydrolases"/>
    <property type="match status" value="2"/>
</dbReference>
<dbReference type="PRINTS" id="PR00094">
    <property type="entry name" value="ADENYLTKNASE"/>
</dbReference>
<dbReference type="KEGG" id="tad:TRIADDRAFT_53152"/>
<dbReference type="STRING" id="10228.B3RNF9"/>
<dbReference type="eggNOG" id="KOG3078">
    <property type="taxonomic scope" value="Eukaryota"/>
</dbReference>
<evidence type="ECO:0000256" key="4">
    <source>
        <dbReference type="ARBA" id="ARBA00022777"/>
    </source>
</evidence>
<evidence type="ECO:0000256" key="5">
    <source>
        <dbReference type="RuleBase" id="RU003330"/>
    </source>
</evidence>
<dbReference type="Gene3D" id="3.40.50.300">
    <property type="entry name" value="P-loop containing nucleotide triphosphate hydrolases"/>
    <property type="match status" value="2"/>
</dbReference>
<evidence type="ECO:0000256" key="1">
    <source>
        <dbReference type="ARBA" id="ARBA00007220"/>
    </source>
</evidence>
<dbReference type="GeneID" id="6751064"/>
<dbReference type="AlphaFoldDB" id="B3RNF9"/>
<dbReference type="InterPro" id="IPR000850">
    <property type="entry name" value="Adenylat/UMP-CMP_kin"/>
</dbReference>